<reference evidence="2" key="1">
    <citation type="submission" date="2025-08" db="UniProtKB">
        <authorList>
            <consortium name="RefSeq"/>
        </authorList>
    </citation>
    <scope>IDENTIFICATION</scope>
</reference>
<dbReference type="Gene3D" id="1.20.80.60">
    <property type="match status" value="1"/>
</dbReference>
<evidence type="ECO:0000313" key="2">
    <source>
        <dbReference type="RefSeq" id="XP_036368906.1"/>
    </source>
</evidence>
<dbReference type="RefSeq" id="XP_036368906.1">
    <property type="nucleotide sequence ID" value="XM_036513013.1"/>
</dbReference>
<dbReference type="AlphaFoldDB" id="A0A7E6FMI7"/>
<organism evidence="1 2">
    <name type="scientific">Octopus sinensis</name>
    <name type="common">East Asian common octopus</name>
    <dbReference type="NCBI Taxonomy" id="2607531"/>
    <lineage>
        <taxon>Eukaryota</taxon>
        <taxon>Metazoa</taxon>
        <taxon>Spiralia</taxon>
        <taxon>Lophotrochozoa</taxon>
        <taxon>Mollusca</taxon>
        <taxon>Cephalopoda</taxon>
        <taxon>Coleoidea</taxon>
        <taxon>Octopodiformes</taxon>
        <taxon>Octopoda</taxon>
        <taxon>Incirrata</taxon>
        <taxon>Octopodidae</taxon>
        <taxon>Octopus</taxon>
    </lineage>
</organism>
<dbReference type="Proteomes" id="UP000515154">
    <property type="component" value="Linkage group LG2"/>
</dbReference>
<accession>A0A7E6FMI7</accession>
<evidence type="ECO:0000313" key="1">
    <source>
        <dbReference type="Proteomes" id="UP000515154"/>
    </source>
</evidence>
<proteinExistence type="predicted"/>
<name>A0A7E6FMI7_9MOLL</name>
<gene>
    <name evidence="2" type="primary">LOC115232480</name>
</gene>
<protein>
    <submittedName>
        <fullName evidence="2">Uncharacterized protein LOC115232480 isoform X1</fullName>
    </submittedName>
</protein>
<sequence length="298" mass="33880">MGKTVSERLNQRLRRTQDSEVASGVTQCGVVLREIDNHVLVEDLHKKVLDKIGVNKKYHCYFAVMMGKRKPTQKLKLTDYIPSSCKDLFLYKWCFDLDIENQLLEDDVACDLIYYQARHDLKVGHLTASIEEQIALDELSSLNCSKSAFVRLCQRLAGYNIVVVDNCFLSKQSSIFTNHLGTPCKVTLSQKGLCIITDEDSVSVLWSRVKHWSVDHTGAVFTYTVLHKDDQANNTFREEKRICVESKRLDDLLSTTHDIVKSIQKNCSQLAFFGSMINVEPDGTKVWTNPLFGYGSLT</sequence>
<keyword evidence="1" id="KW-1185">Reference proteome</keyword>